<sequence>MTATDFLLDDAYDLAIENGDLVMGESDQQHIGLLLQTTQGEWRQDPLVGVGLARYLSSPYGPGQAAELTRNLSIQLQRDGYAIIELDLADLSAAVINAERL</sequence>
<proteinExistence type="predicted"/>
<dbReference type="PATRIC" id="fig|1227739.3.peg.3496"/>
<evidence type="ECO:0000313" key="2">
    <source>
        <dbReference type="Proteomes" id="UP000019423"/>
    </source>
</evidence>
<name>W8FB89_9BACT</name>
<dbReference type="AlphaFoldDB" id="W8FB89"/>
<evidence type="ECO:0000313" key="1">
    <source>
        <dbReference type="EMBL" id="AHJ98925.1"/>
    </source>
</evidence>
<dbReference type="OrthoDB" id="799440at2"/>
<dbReference type="STRING" id="1227739.Hsw_3330"/>
<accession>W8FB89</accession>
<reference evidence="1 2" key="1">
    <citation type="submission" date="2014-01" db="EMBL/GenBank/DDBJ databases">
        <title>Complete genome sequence of ionizing-radiation resistance bacterium Hymenobacter swuensis DY53.</title>
        <authorList>
            <person name="Jung J.-H."/>
            <person name="Jeong S.-W."/>
            <person name="Joe M.-H."/>
            <person name="Cho y.-j."/>
            <person name="Kim M.-K."/>
            <person name="Lim S.-Y."/>
        </authorList>
    </citation>
    <scope>NUCLEOTIDE SEQUENCE [LARGE SCALE GENOMIC DNA]</scope>
    <source>
        <strain evidence="1 2">DY53</strain>
    </source>
</reference>
<dbReference type="eggNOG" id="ENOG5033JUV">
    <property type="taxonomic scope" value="Bacteria"/>
</dbReference>
<gene>
    <name evidence="1" type="ORF">Hsw_3330</name>
</gene>
<dbReference type="Gene3D" id="3.10.450.40">
    <property type="match status" value="1"/>
</dbReference>
<dbReference type="KEGG" id="hsw:Hsw_3330"/>
<dbReference type="EMBL" id="CP007145">
    <property type="protein sequence ID" value="AHJ98925.1"/>
    <property type="molecule type" value="Genomic_DNA"/>
</dbReference>
<dbReference type="HOGENOM" id="CLU_179938_0_0_10"/>
<protein>
    <submittedName>
        <fullName evidence="1">Uncharacterized protein</fullName>
    </submittedName>
</protein>
<dbReference type="Proteomes" id="UP000019423">
    <property type="component" value="Chromosome"/>
</dbReference>
<organism evidence="1 2">
    <name type="scientific">Hymenobacter swuensis DY53</name>
    <dbReference type="NCBI Taxonomy" id="1227739"/>
    <lineage>
        <taxon>Bacteria</taxon>
        <taxon>Pseudomonadati</taxon>
        <taxon>Bacteroidota</taxon>
        <taxon>Cytophagia</taxon>
        <taxon>Cytophagales</taxon>
        <taxon>Hymenobacteraceae</taxon>
        <taxon>Hymenobacter</taxon>
    </lineage>
</organism>
<dbReference type="RefSeq" id="WP_044003023.1">
    <property type="nucleotide sequence ID" value="NZ_CP007145.1"/>
</dbReference>
<keyword evidence="2" id="KW-1185">Reference proteome</keyword>